<keyword evidence="1" id="KW-0732">Signal</keyword>
<dbReference type="OrthoDB" id="9974421at2759"/>
<reference evidence="3" key="1">
    <citation type="journal article" date="2020" name="Nat. Commun.">
        <title>Genome sequence of the cluster root forming white lupin.</title>
        <authorList>
            <person name="Hufnagel B."/>
            <person name="Marques A."/>
            <person name="Soriano A."/>
            <person name="Marques L."/>
            <person name="Divol F."/>
            <person name="Doumas P."/>
            <person name="Sallet E."/>
            <person name="Mancinotti D."/>
            <person name="Carrere S."/>
            <person name="Marande W."/>
            <person name="Arribat S."/>
            <person name="Keller J."/>
            <person name="Huneau C."/>
            <person name="Blein T."/>
            <person name="Aime D."/>
            <person name="Laguerre M."/>
            <person name="Taylor J."/>
            <person name="Schubert V."/>
            <person name="Nelson M."/>
            <person name="Geu-Flores F."/>
            <person name="Crespi M."/>
            <person name="Gallardo-Guerrero K."/>
            <person name="Delaux P.-M."/>
            <person name="Salse J."/>
            <person name="Berges H."/>
            <person name="Guyot R."/>
            <person name="Gouzy J."/>
            <person name="Peret B."/>
        </authorList>
    </citation>
    <scope>NUCLEOTIDE SEQUENCE [LARGE SCALE GENOMIC DNA]</scope>
    <source>
        <strain evidence="3">cv. Amiga</strain>
    </source>
</reference>
<dbReference type="Gene3D" id="3.40.50.1820">
    <property type="entry name" value="alpha/beta hydrolase"/>
    <property type="match status" value="1"/>
</dbReference>
<accession>A0A6A4PD81</accession>
<evidence type="ECO:0000313" key="3">
    <source>
        <dbReference type="Proteomes" id="UP000447434"/>
    </source>
</evidence>
<gene>
    <name evidence="2" type="ORF">Lalb_Chr14g0363341</name>
</gene>
<dbReference type="SUPFAM" id="SSF53474">
    <property type="entry name" value="alpha/beta-Hydrolases"/>
    <property type="match status" value="1"/>
</dbReference>
<dbReference type="PANTHER" id="PTHR11005">
    <property type="entry name" value="LYSOSOMAL ACID LIPASE-RELATED"/>
    <property type="match status" value="1"/>
</dbReference>
<sequence>MILYNLILFLQFLCRPRVKALVGSLCARNPRIKCYDLLTAVTGLNCCLNSTNIELFLKNEPQSTSTKNLVHFAQTFRNGVLTKFDYVFPSANYRHYGQFFPPRYNLENIPHDIPLFLSYGGIDALSDVPDVRILLDILKFHDPDKLTVQFIKEYAHIDFIMAINAKDIVFKDVLSFFKRYA</sequence>
<dbReference type="InterPro" id="IPR029058">
    <property type="entry name" value="AB_hydrolase_fold"/>
</dbReference>
<evidence type="ECO:0000313" key="2">
    <source>
        <dbReference type="EMBL" id="KAE9599544.1"/>
    </source>
</evidence>
<protein>
    <submittedName>
        <fullName evidence="2">Putative triacylglycerol lipase</fullName>
    </submittedName>
</protein>
<comment type="caution">
    <text evidence="2">The sequence shown here is derived from an EMBL/GenBank/DDBJ whole genome shotgun (WGS) entry which is preliminary data.</text>
</comment>
<proteinExistence type="predicted"/>
<dbReference type="EMBL" id="WOCE01000014">
    <property type="protein sequence ID" value="KAE9599544.1"/>
    <property type="molecule type" value="Genomic_DNA"/>
</dbReference>
<name>A0A6A4PD81_LUPAL</name>
<feature type="signal peptide" evidence="1">
    <location>
        <begin position="1"/>
        <end position="20"/>
    </location>
</feature>
<evidence type="ECO:0000256" key="1">
    <source>
        <dbReference type="SAM" id="SignalP"/>
    </source>
</evidence>
<feature type="chain" id="PRO_5025611914" evidence="1">
    <location>
        <begin position="21"/>
        <end position="181"/>
    </location>
</feature>
<keyword evidence="3" id="KW-1185">Reference proteome</keyword>
<dbReference type="AlphaFoldDB" id="A0A6A4PD81"/>
<dbReference type="Proteomes" id="UP000447434">
    <property type="component" value="Chromosome 14"/>
</dbReference>
<organism evidence="2 3">
    <name type="scientific">Lupinus albus</name>
    <name type="common">White lupine</name>
    <name type="synonym">Lupinus termis</name>
    <dbReference type="NCBI Taxonomy" id="3870"/>
    <lineage>
        <taxon>Eukaryota</taxon>
        <taxon>Viridiplantae</taxon>
        <taxon>Streptophyta</taxon>
        <taxon>Embryophyta</taxon>
        <taxon>Tracheophyta</taxon>
        <taxon>Spermatophyta</taxon>
        <taxon>Magnoliopsida</taxon>
        <taxon>eudicotyledons</taxon>
        <taxon>Gunneridae</taxon>
        <taxon>Pentapetalae</taxon>
        <taxon>rosids</taxon>
        <taxon>fabids</taxon>
        <taxon>Fabales</taxon>
        <taxon>Fabaceae</taxon>
        <taxon>Papilionoideae</taxon>
        <taxon>50 kb inversion clade</taxon>
        <taxon>genistoids sensu lato</taxon>
        <taxon>core genistoids</taxon>
        <taxon>Genisteae</taxon>
        <taxon>Lupinus</taxon>
    </lineage>
</organism>